<dbReference type="AlphaFoldDB" id="A0A9D1ZBU9"/>
<organism evidence="3 4">
    <name type="scientific">Candidatus Olsenella excrementavium</name>
    <dbReference type="NCBI Taxonomy" id="2838709"/>
    <lineage>
        <taxon>Bacteria</taxon>
        <taxon>Bacillati</taxon>
        <taxon>Actinomycetota</taxon>
        <taxon>Coriobacteriia</taxon>
        <taxon>Coriobacteriales</taxon>
        <taxon>Atopobiaceae</taxon>
        <taxon>Olsenella</taxon>
    </lineage>
</organism>
<keyword evidence="1" id="KW-0479">Metal-binding</keyword>
<dbReference type="InterPro" id="IPR006121">
    <property type="entry name" value="HMA_dom"/>
</dbReference>
<dbReference type="SUPFAM" id="SSF55008">
    <property type="entry name" value="HMA, heavy metal-associated domain"/>
    <property type="match status" value="1"/>
</dbReference>
<dbReference type="InterPro" id="IPR017969">
    <property type="entry name" value="Heavy-metal-associated_CS"/>
</dbReference>
<reference evidence="3" key="2">
    <citation type="submission" date="2021-04" db="EMBL/GenBank/DDBJ databases">
        <authorList>
            <person name="Gilroy R."/>
        </authorList>
    </citation>
    <scope>NUCLEOTIDE SEQUENCE</scope>
    <source>
        <strain evidence="3">ChiHjej10B9-743</strain>
    </source>
</reference>
<evidence type="ECO:0000313" key="3">
    <source>
        <dbReference type="EMBL" id="HIY79840.1"/>
    </source>
</evidence>
<evidence type="ECO:0000256" key="1">
    <source>
        <dbReference type="ARBA" id="ARBA00022723"/>
    </source>
</evidence>
<dbReference type="EMBL" id="DXCP01000038">
    <property type="protein sequence ID" value="HIY79840.1"/>
    <property type="molecule type" value="Genomic_DNA"/>
</dbReference>
<dbReference type="GO" id="GO:0046872">
    <property type="term" value="F:metal ion binding"/>
    <property type="evidence" value="ECO:0007669"/>
    <property type="project" value="UniProtKB-KW"/>
</dbReference>
<evidence type="ECO:0000259" key="2">
    <source>
        <dbReference type="PROSITE" id="PS50846"/>
    </source>
</evidence>
<dbReference type="Proteomes" id="UP000824133">
    <property type="component" value="Unassembled WGS sequence"/>
</dbReference>
<protein>
    <submittedName>
        <fullName evidence="3">Heavy-metal-associated domain-containing protein</fullName>
    </submittedName>
</protein>
<accession>A0A9D1ZBU9</accession>
<dbReference type="PROSITE" id="PS01047">
    <property type="entry name" value="HMA_1"/>
    <property type="match status" value="1"/>
</dbReference>
<dbReference type="CDD" id="cd00371">
    <property type="entry name" value="HMA"/>
    <property type="match status" value="1"/>
</dbReference>
<evidence type="ECO:0000313" key="4">
    <source>
        <dbReference type="Proteomes" id="UP000824133"/>
    </source>
</evidence>
<reference evidence="3" key="1">
    <citation type="journal article" date="2021" name="PeerJ">
        <title>Extensive microbial diversity within the chicken gut microbiome revealed by metagenomics and culture.</title>
        <authorList>
            <person name="Gilroy R."/>
            <person name="Ravi A."/>
            <person name="Getino M."/>
            <person name="Pursley I."/>
            <person name="Horton D.L."/>
            <person name="Alikhan N.F."/>
            <person name="Baker D."/>
            <person name="Gharbi K."/>
            <person name="Hall N."/>
            <person name="Watson M."/>
            <person name="Adriaenssens E.M."/>
            <person name="Foster-Nyarko E."/>
            <person name="Jarju S."/>
            <person name="Secka A."/>
            <person name="Antonio M."/>
            <person name="Oren A."/>
            <person name="Chaudhuri R.R."/>
            <person name="La Ragione R."/>
            <person name="Hildebrand F."/>
            <person name="Pallen M.J."/>
        </authorList>
    </citation>
    <scope>NUCLEOTIDE SEQUENCE</scope>
    <source>
        <strain evidence="3">ChiHjej10B9-743</strain>
    </source>
</reference>
<gene>
    <name evidence="3" type="ORF">IAA42_05335</name>
</gene>
<proteinExistence type="predicted"/>
<dbReference type="Gene3D" id="3.30.70.100">
    <property type="match status" value="1"/>
</dbReference>
<dbReference type="InterPro" id="IPR036163">
    <property type="entry name" value="HMA_dom_sf"/>
</dbReference>
<dbReference type="Pfam" id="PF12669">
    <property type="entry name" value="FeoB_associated"/>
    <property type="match status" value="1"/>
</dbReference>
<dbReference type="Pfam" id="PF00403">
    <property type="entry name" value="HMA"/>
    <property type="match status" value="1"/>
</dbReference>
<sequence length="121" mass="12685">MINVIIVLAVVAVVLLAVRRYLRTLRQGGCGCGCSGGGESHVARPTVADTNEAHYPYTAELTVEGMHCEHCLAAVETALDGIGGVWACASLPDRVRVLSKDPIDHIALAEAVESAGYRVVG</sequence>
<comment type="caution">
    <text evidence="3">The sequence shown here is derived from an EMBL/GenBank/DDBJ whole genome shotgun (WGS) entry which is preliminary data.</text>
</comment>
<dbReference type="PROSITE" id="PS50846">
    <property type="entry name" value="HMA_2"/>
    <property type="match status" value="1"/>
</dbReference>
<feature type="domain" description="HMA" evidence="2">
    <location>
        <begin position="57"/>
        <end position="120"/>
    </location>
</feature>
<name>A0A9D1ZBU9_9ACTN</name>